<dbReference type="Pfam" id="PF07690">
    <property type="entry name" value="MFS_1"/>
    <property type="match status" value="1"/>
</dbReference>
<feature type="transmembrane region" description="Helical" evidence="7">
    <location>
        <begin position="76"/>
        <end position="94"/>
    </location>
</feature>
<proteinExistence type="predicted"/>
<keyword evidence="5 7" id="KW-1133">Transmembrane helix</keyword>
<keyword evidence="2" id="KW-0813">Transport</keyword>
<feature type="transmembrane region" description="Helical" evidence="7">
    <location>
        <begin position="253"/>
        <end position="274"/>
    </location>
</feature>
<evidence type="ECO:0000256" key="7">
    <source>
        <dbReference type="SAM" id="Phobius"/>
    </source>
</evidence>
<gene>
    <name evidence="9" type="ORF">GCM10023165_44110</name>
</gene>
<feature type="transmembrane region" description="Helical" evidence="7">
    <location>
        <begin position="281"/>
        <end position="299"/>
    </location>
</feature>
<feature type="domain" description="Major facilitator superfamily (MFS) profile" evidence="8">
    <location>
        <begin position="10"/>
        <end position="399"/>
    </location>
</feature>
<keyword evidence="6 7" id="KW-0472">Membrane</keyword>
<name>A0ABP8I8L8_9BURK</name>
<feature type="transmembrane region" description="Helical" evidence="7">
    <location>
        <begin position="135"/>
        <end position="156"/>
    </location>
</feature>
<dbReference type="PANTHER" id="PTHR42718:SF46">
    <property type="entry name" value="BLR6921 PROTEIN"/>
    <property type="match status" value="1"/>
</dbReference>
<keyword evidence="10" id="KW-1185">Reference proteome</keyword>
<dbReference type="SUPFAM" id="SSF103473">
    <property type="entry name" value="MFS general substrate transporter"/>
    <property type="match status" value="1"/>
</dbReference>
<evidence type="ECO:0000256" key="1">
    <source>
        <dbReference type="ARBA" id="ARBA00004651"/>
    </source>
</evidence>
<reference evidence="10" key="1">
    <citation type="journal article" date="2019" name="Int. J. Syst. Evol. Microbiol.">
        <title>The Global Catalogue of Microorganisms (GCM) 10K type strain sequencing project: providing services to taxonomists for standard genome sequencing and annotation.</title>
        <authorList>
            <consortium name="The Broad Institute Genomics Platform"/>
            <consortium name="The Broad Institute Genome Sequencing Center for Infectious Disease"/>
            <person name="Wu L."/>
            <person name="Ma J."/>
        </authorList>
    </citation>
    <scope>NUCLEOTIDE SEQUENCE [LARGE SCALE GENOMIC DNA]</scope>
    <source>
        <strain evidence="10">JCM 17804</strain>
    </source>
</reference>
<dbReference type="PANTHER" id="PTHR42718">
    <property type="entry name" value="MAJOR FACILITATOR SUPERFAMILY MULTIDRUG TRANSPORTER MFSC"/>
    <property type="match status" value="1"/>
</dbReference>
<evidence type="ECO:0000313" key="10">
    <source>
        <dbReference type="Proteomes" id="UP001500975"/>
    </source>
</evidence>
<accession>A0ABP8I8L8</accession>
<comment type="subcellular location">
    <subcellularLocation>
        <location evidence="1">Cell membrane</location>
        <topology evidence="1">Multi-pass membrane protein</topology>
    </subcellularLocation>
</comment>
<dbReference type="InterPro" id="IPR011701">
    <property type="entry name" value="MFS"/>
</dbReference>
<evidence type="ECO:0000313" key="9">
    <source>
        <dbReference type="EMBL" id="GAA4353689.1"/>
    </source>
</evidence>
<evidence type="ECO:0000256" key="3">
    <source>
        <dbReference type="ARBA" id="ARBA00022475"/>
    </source>
</evidence>
<dbReference type="PROSITE" id="PS50850">
    <property type="entry name" value="MFS"/>
    <property type="match status" value="1"/>
</dbReference>
<feature type="transmembrane region" description="Helical" evidence="7">
    <location>
        <begin position="305"/>
        <end position="324"/>
    </location>
</feature>
<dbReference type="InterPro" id="IPR036259">
    <property type="entry name" value="MFS_trans_sf"/>
</dbReference>
<dbReference type="EMBL" id="BAABGJ010000079">
    <property type="protein sequence ID" value="GAA4353689.1"/>
    <property type="molecule type" value="Genomic_DNA"/>
</dbReference>
<evidence type="ECO:0000256" key="5">
    <source>
        <dbReference type="ARBA" id="ARBA00022989"/>
    </source>
</evidence>
<sequence>MTAGGRGPTLLMLLATAGFVSLASTRVCDGMLPALAQDFATTTTEAAAAISAYAVAYGLMQLVYGPIGDRYGKARVIMLATAWCALSTLAAAAARSLDALVWARAAMGAGTAAIVPLSVAWIGDTVPLAQRQQVLARYSGVTVFGLMLGPLVGGFLSDAWNWRAAFVLLAALFAAVTAALWLSTRRATDARRGEDAAPARLPYLRQLRTLLADRWARRVMAASCVEAGLGIGCLAFVPTVLHTRFGLSLLESGAVAAAFGLGGFAFTRTAAPLLRRLRPTAMPLVAGGALAAAFGMLALMPRWEWGAAGCVLGGFGFYMMHNVLNCRPRSSRRAPRVWRFHCFPAPSSSARARASCSAHRSWHGLARRSCSPRLRQDFSRWGSGSRAPCDCKRGSVAAR</sequence>
<keyword evidence="3" id="KW-1003">Cell membrane</keyword>
<dbReference type="Proteomes" id="UP001500975">
    <property type="component" value="Unassembled WGS sequence"/>
</dbReference>
<keyword evidence="4 7" id="KW-0812">Transmembrane</keyword>
<evidence type="ECO:0000256" key="2">
    <source>
        <dbReference type="ARBA" id="ARBA00022448"/>
    </source>
</evidence>
<feature type="transmembrane region" description="Helical" evidence="7">
    <location>
        <begin position="46"/>
        <end position="64"/>
    </location>
</feature>
<dbReference type="Gene3D" id="1.20.1720.10">
    <property type="entry name" value="Multidrug resistance protein D"/>
    <property type="match status" value="1"/>
</dbReference>
<protein>
    <submittedName>
        <fullName evidence="9">MFS transporter</fullName>
    </submittedName>
</protein>
<dbReference type="InterPro" id="IPR020846">
    <property type="entry name" value="MFS_dom"/>
</dbReference>
<feature type="transmembrane region" description="Helical" evidence="7">
    <location>
        <begin position="219"/>
        <end position="241"/>
    </location>
</feature>
<dbReference type="RefSeq" id="WP_345540655.1">
    <property type="nucleotide sequence ID" value="NZ_BAABGJ010000079.1"/>
</dbReference>
<evidence type="ECO:0000256" key="4">
    <source>
        <dbReference type="ARBA" id="ARBA00022692"/>
    </source>
</evidence>
<feature type="transmembrane region" description="Helical" evidence="7">
    <location>
        <begin position="162"/>
        <end position="182"/>
    </location>
</feature>
<comment type="caution">
    <text evidence="9">The sequence shown here is derived from an EMBL/GenBank/DDBJ whole genome shotgun (WGS) entry which is preliminary data.</text>
</comment>
<evidence type="ECO:0000256" key="6">
    <source>
        <dbReference type="ARBA" id="ARBA00023136"/>
    </source>
</evidence>
<evidence type="ECO:0000259" key="8">
    <source>
        <dbReference type="PROSITE" id="PS50850"/>
    </source>
</evidence>
<feature type="transmembrane region" description="Helical" evidence="7">
    <location>
        <begin position="100"/>
        <end position="123"/>
    </location>
</feature>
<organism evidence="9 10">
    <name type="scientific">Variovorax defluvii</name>
    <dbReference type="NCBI Taxonomy" id="913761"/>
    <lineage>
        <taxon>Bacteria</taxon>
        <taxon>Pseudomonadati</taxon>
        <taxon>Pseudomonadota</taxon>
        <taxon>Betaproteobacteria</taxon>
        <taxon>Burkholderiales</taxon>
        <taxon>Comamonadaceae</taxon>
        <taxon>Variovorax</taxon>
    </lineage>
</organism>